<evidence type="ECO:0000313" key="1">
    <source>
        <dbReference type="EMBL" id="GAA1971440.1"/>
    </source>
</evidence>
<gene>
    <name evidence="1" type="ORF">GCM10009838_33490</name>
</gene>
<proteinExistence type="predicted"/>
<keyword evidence="2" id="KW-1185">Reference proteome</keyword>
<comment type="caution">
    <text evidence="1">The sequence shown here is derived from an EMBL/GenBank/DDBJ whole genome shotgun (WGS) entry which is preliminary data.</text>
</comment>
<sequence length="107" mass="11094">MNLVLITLTAPDGVITATEIDAQMLTDILWANVVAGDRIEHISVQAGMCQNSYTAALFLLPACPGRHVSGKALAETAARVCRTAIATSPTLNGWTASADLVGLLSGD</sequence>
<dbReference type="Proteomes" id="UP001499854">
    <property type="component" value="Unassembled WGS sequence"/>
</dbReference>
<evidence type="ECO:0000313" key="2">
    <source>
        <dbReference type="Proteomes" id="UP001499854"/>
    </source>
</evidence>
<protein>
    <submittedName>
        <fullName evidence="1">Uncharacterized protein</fullName>
    </submittedName>
</protein>
<accession>A0ABP5CZK0</accession>
<dbReference type="EMBL" id="BAAAQM010000017">
    <property type="protein sequence ID" value="GAA1971440.1"/>
    <property type="molecule type" value="Genomic_DNA"/>
</dbReference>
<name>A0ABP5CZK0_9ACTN</name>
<organism evidence="1 2">
    <name type="scientific">Catenulispora subtropica</name>
    <dbReference type="NCBI Taxonomy" id="450798"/>
    <lineage>
        <taxon>Bacteria</taxon>
        <taxon>Bacillati</taxon>
        <taxon>Actinomycetota</taxon>
        <taxon>Actinomycetes</taxon>
        <taxon>Catenulisporales</taxon>
        <taxon>Catenulisporaceae</taxon>
        <taxon>Catenulispora</taxon>
    </lineage>
</organism>
<reference evidence="2" key="1">
    <citation type="journal article" date="2019" name="Int. J. Syst. Evol. Microbiol.">
        <title>The Global Catalogue of Microorganisms (GCM) 10K type strain sequencing project: providing services to taxonomists for standard genome sequencing and annotation.</title>
        <authorList>
            <consortium name="The Broad Institute Genomics Platform"/>
            <consortium name="The Broad Institute Genome Sequencing Center for Infectious Disease"/>
            <person name="Wu L."/>
            <person name="Ma J."/>
        </authorList>
    </citation>
    <scope>NUCLEOTIDE SEQUENCE [LARGE SCALE GENOMIC DNA]</scope>
    <source>
        <strain evidence="2">JCM 16013</strain>
    </source>
</reference>
<dbReference type="RefSeq" id="WP_344657953.1">
    <property type="nucleotide sequence ID" value="NZ_BAAAQM010000017.1"/>
</dbReference>